<organism evidence="2">
    <name type="scientific">Arundo donax</name>
    <name type="common">Giant reed</name>
    <name type="synonym">Donax arundinaceus</name>
    <dbReference type="NCBI Taxonomy" id="35708"/>
    <lineage>
        <taxon>Eukaryota</taxon>
        <taxon>Viridiplantae</taxon>
        <taxon>Streptophyta</taxon>
        <taxon>Embryophyta</taxon>
        <taxon>Tracheophyta</taxon>
        <taxon>Spermatophyta</taxon>
        <taxon>Magnoliopsida</taxon>
        <taxon>Liliopsida</taxon>
        <taxon>Poales</taxon>
        <taxon>Poaceae</taxon>
        <taxon>PACMAD clade</taxon>
        <taxon>Arundinoideae</taxon>
        <taxon>Arundineae</taxon>
        <taxon>Arundo</taxon>
    </lineage>
</organism>
<name>A0A0A8YEM8_ARUDO</name>
<dbReference type="AlphaFoldDB" id="A0A0A8YEM8"/>
<protein>
    <submittedName>
        <fullName evidence="2">Uncharacterized protein</fullName>
    </submittedName>
</protein>
<proteinExistence type="predicted"/>
<feature type="region of interest" description="Disordered" evidence="1">
    <location>
        <begin position="1"/>
        <end position="41"/>
    </location>
</feature>
<feature type="compositionally biased region" description="Polar residues" evidence="1">
    <location>
        <begin position="1"/>
        <end position="12"/>
    </location>
</feature>
<reference evidence="2" key="2">
    <citation type="journal article" date="2015" name="Data Brief">
        <title>Shoot transcriptome of the giant reed, Arundo donax.</title>
        <authorList>
            <person name="Barrero R.A."/>
            <person name="Guerrero F.D."/>
            <person name="Moolhuijzen P."/>
            <person name="Goolsby J.A."/>
            <person name="Tidwell J."/>
            <person name="Bellgard S.E."/>
            <person name="Bellgard M.I."/>
        </authorList>
    </citation>
    <scope>NUCLEOTIDE SEQUENCE</scope>
    <source>
        <tissue evidence="2">Shoot tissue taken approximately 20 cm above the soil surface</tissue>
    </source>
</reference>
<reference evidence="2" key="1">
    <citation type="submission" date="2014-09" db="EMBL/GenBank/DDBJ databases">
        <authorList>
            <person name="Magalhaes I.L.F."/>
            <person name="Oliveira U."/>
            <person name="Santos F.R."/>
            <person name="Vidigal T.H.D.A."/>
            <person name="Brescovit A.D."/>
            <person name="Santos A.J."/>
        </authorList>
    </citation>
    <scope>NUCLEOTIDE SEQUENCE</scope>
    <source>
        <tissue evidence="2">Shoot tissue taken approximately 20 cm above the soil surface</tissue>
    </source>
</reference>
<dbReference type="EMBL" id="GBRH01274275">
    <property type="protein sequence ID" value="JAD23620.1"/>
    <property type="molecule type" value="Transcribed_RNA"/>
</dbReference>
<evidence type="ECO:0000256" key="1">
    <source>
        <dbReference type="SAM" id="MobiDB-lite"/>
    </source>
</evidence>
<sequence length="41" mass="4670">MRNKYGMTNSNCPHHFSNPDSILTHRPHPKSYGTNKLASET</sequence>
<evidence type="ECO:0000313" key="2">
    <source>
        <dbReference type="EMBL" id="JAD23620.1"/>
    </source>
</evidence>
<accession>A0A0A8YEM8</accession>
<feature type="compositionally biased region" description="Polar residues" evidence="1">
    <location>
        <begin position="32"/>
        <end position="41"/>
    </location>
</feature>